<protein>
    <submittedName>
        <fullName evidence="1">Uncharacterized protein</fullName>
    </submittedName>
</protein>
<gene>
    <name evidence="2" type="ORF">D5F01_LYC24115</name>
    <name evidence="1" type="ORF">D5F01_LYC24154</name>
</gene>
<organism evidence="1 3">
    <name type="scientific">Larimichthys crocea</name>
    <name type="common">Large yellow croaker</name>
    <name type="synonym">Pseudosciaena crocea</name>
    <dbReference type="NCBI Taxonomy" id="215358"/>
    <lineage>
        <taxon>Eukaryota</taxon>
        <taxon>Metazoa</taxon>
        <taxon>Chordata</taxon>
        <taxon>Craniata</taxon>
        <taxon>Vertebrata</taxon>
        <taxon>Euteleostomi</taxon>
        <taxon>Actinopterygii</taxon>
        <taxon>Neopterygii</taxon>
        <taxon>Teleostei</taxon>
        <taxon>Neoteleostei</taxon>
        <taxon>Acanthomorphata</taxon>
        <taxon>Eupercaria</taxon>
        <taxon>Sciaenidae</taxon>
        <taxon>Larimichthys</taxon>
    </lineage>
</organism>
<sequence length="355" mass="39078">MTSQKSICFALNQQAVTVGQASRRSNSRPVVLKNNEDYGDEDVLASGFNGHRGQWNNLALGNLTFKHVPSQLIASIAKRSPQIGDVCVRVMPVIHQSEEFSSIVDLYNTYIAKGSSLIAQGCINSYASASELLIPAIPIHTFVAEWNKSLQHFHDMIRCDGSGLHLTRRQRRMIVVGNVTEIALKNVPVLSDHLWFVLHSIVSKPSLVKQVIQLVGAVASKSGAVYHTGDVDSTTVPGEDTARAMKLYLLAKSVPSRGNDVTVLGDEAGATLGLIWVAHEEELHDHLRNSQDCYYLHIGTKAGNSFRCNGFCEWRYYNHRLFNRMAIIGQETVSMFDSSVLAGNTGDSARILNET</sequence>
<reference evidence="1 3" key="1">
    <citation type="submission" date="2019-07" db="EMBL/GenBank/DDBJ databases">
        <title>Chromosome genome assembly for large yellow croaker.</title>
        <authorList>
            <person name="Xiao S."/>
        </authorList>
    </citation>
    <scope>NUCLEOTIDE SEQUENCE [LARGE SCALE GENOMIC DNA]</scope>
    <source>
        <strain evidence="1">JMULYC20181020</strain>
        <tissue evidence="1">Muscle</tissue>
    </source>
</reference>
<evidence type="ECO:0000313" key="2">
    <source>
        <dbReference type="EMBL" id="KAE8277844.1"/>
    </source>
</evidence>
<evidence type="ECO:0000313" key="3">
    <source>
        <dbReference type="Proteomes" id="UP000424527"/>
    </source>
</evidence>
<dbReference type="AlphaFoldDB" id="A0A6G0HF20"/>
<evidence type="ECO:0000313" key="1">
    <source>
        <dbReference type="EMBL" id="KAE8277827.1"/>
    </source>
</evidence>
<dbReference type="EMBL" id="REGW02000131">
    <property type="protein sequence ID" value="KAE8277827.1"/>
    <property type="molecule type" value="Genomic_DNA"/>
</dbReference>
<proteinExistence type="predicted"/>
<name>A0A6G0HF20_LARCR</name>
<dbReference type="Proteomes" id="UP000424527">
    <property type="component" value="Unassembled WGS sequence"/>
</dbReference>
<comment type="caution">
    <text evidence="1">The sequence shown here is derived from an EMBL/GenBank/DDBJ whole genome shotgun (WGS) entry which is preliminary data.</text>
</comment>
<keyword evidence="3" id="KW-1185">Reference proteome</keyword>
<accession>A0A6G0HF20</accession>
<dbReference type="EMBL" id="REGW02000113">
    <property type="protein sequence ID" value="KAE8277844.1"/>
    <property type="molecule type" value="Genomic_DNA"/>
</dbReference>